<comment type="caution">
    <text evidence="1">The sequence shown here is derived from an EMBL/GenBank/DDBJ whole genome shotgun (WGS) entry which is preliminary data.</text>
</comment>
<organism evidence="1">
    <name type="scientific">marine sediment metagenome</name>
    <dbReference type="NCBI Taxonomy" id="412755"/>
    <lineage>
        <taxon>unclassified sequences</taxon>
        <taxon>metagenomes</taxon>
        <taxon>ecological metagenomes</taxon>
    </lineage>
</organism>
<name>A0A0F8ZB81_9ZZZZ</name>
<proteinExistence type="predicted"/>
<accession>A0A0F8ZB81</accession>
<reference evidence="1" key="1">
    <citation type="journal article" date="2015" name="Nature">
        <title>Complex archaea that bridge the gap between prokaryotes and eukaryotes.</title>
        <authorList>
            <person name="Spang A."/>
            <person name="Saw J.H."/>
            <person name="Jorgensen S.L."/>
            <person name="Zaremba-Niedzwiedzka K."/>
            <person name="Martijn J."/>
            <person name="Lind A.E."/>
            <person name="van Eijk R."/>
            <person name="Schleper C."/>
            <person name="Guy L."/>
            <person name="Ettema T.J."/>
        </authorList>
    </citation>
    <scope>NUCLEOTIDE SEQUENCE</scope>
</reference>
<gene>
    <name evidence="1" type="ORF">LCGC14_2991410</name>
</gene>
<evidence type="ECO:0000313" key="1">
    <source>
        <dbReference type="EMBL" id="KKK63724.1"/>
    </source>
</evidence>
<feature type="non-terminal residue" evidence="1">
    <location>
        <position position="1"/>
    </location>
</feature>
<dbReference type="EMBL" id="LAZR01061364">
    <property type="protein sequence ID" value="KKK63724.1"/>
    <property type="molecule type" value="Genomic_DNA"/>
</dbReference>
<dbReference type="AlphaFoldDB" id="A0A0F8ZB81"/>
<protein>
    <submittedName>
        <fullName evidence="1">Uncharacterized protein</fullName>
    </submittedName>
</protein>
<sequence length="348" mass="36467">ESYTDTTTVKNAIQVKLVDDLTELFTSVAAISAGSGVIVSADDTSPGVLEDKLLAGGGIGFVTNNPASNETRTIAIDPASEAEALAGTEASKPITPSTLLYVFGQMSQIAGLVLSNDADTEHDINITAGKATDGADTHLIVLASEITKRIDAAWAVGDDAAGLDTGSVANDTLYAVWLIKRADTGIEDALFSLSFSSPTMPTDYDKKRLVGYVLTDGSANILNFTQQGDGREVTIWQKARLSVASGLAATSYATQSLGAVLPTSMVLKYLPGAISTVSTVRVHISHDGTNASTIFNGLHTTNAVGQAYELYDTAYAAPIFVPINGANTHYKIDAQTITLYVRAAIIQR</sequence>